<protein>
    <submittedName>
        <fullName evidence="3">Uncharacterized protein</fullName>
    </submittedName>
</protein>
<feature type="compositionally biased region" description="Polar residues" evidence="2">
    <location>
        <begin position="1"/>
        <end position="10"/>
    </location>
</feature>
<evidence type="ECO:0000256" key="2">
    <source>
        <dbReference type="SAM" id="MobiDB-lite"/>
    </source>
</evidence>
<evidence type="ECO:0000313" key="3">
    <source>
        <dbReference type="EMBL" id="KJZ76717.1"/>
    </source>
</evidence>
<accession>A0A0F8A248</accession>
<dbReference type="Proteomes" id="UP000054481">
    <property type="component" value="Unassembled WGS sequence"/>
</dbReference>
<keyword evidence="1" id="KW-0175">Coiled coil</keyword>
<name>A0A0F8A248_9HYPO</name>
<gene>
    <name evidence="3" type="ORF">HIM_04053</name>
</gene>
<proteinExistence type="predicted"/>
<keyword evidence="4" id="KW-1185">Reference proteome</keyword>
<sequence length="488" mass="54648">MPKPSTQNANNKRDCSGGGPQGPNNNNSNNKKNKQQQHEPTPKNAGVTLQRKLGDFVGEVQELNARVARADNEVKLARSETDAAKKGLAKEKQTSTALQAKVQQLEAQLKSQLKAASEQQNKSRQEYKAELTRMCQAQNKNMEKKANRVLVLEEEVEKLKAKHASALKEQEMMKEKLSHELKEKLTKEFQEKLAKEVEEAIKCKEANPAVVGLDHPEGEDSQVIDGEFRARWLSIDAIIEQITNKCIDKSIAEVPIHQVNDPWLFVLVDELKKYPHLEPYMIQRFLWHRVCLDVFQAKGGFWGGNDDEHFQNMLDNMPDIKRGVPGSATQSIGQAIDAIREVYTDLLEKAGRAFFSDMSALADPPNHERLQAMLWLLYHEAAELMLLMAKSQPLFIIDSDCLGPRDGPSLFEPTAMQIVFVAGENPSEPRGEQLTVDFLVTPAVERIGTGEAGRLDCRLQLFKSGAVVHWEESAESLSLQGVEEAHEG</sequence>
<dbReference type="AlphaFoldDB" id="A0A0F8A248"/>
<feature type="region of interest" description="Disordered" evidence="2">
    <location>
        <begin position="1"/>
        <end position="50"/>
    </location>
</feature>
<reference evidence="3 4" key="1">
    <citation type="journal article" date="2014" name="Genome Biol. Evol.">
        <title>Comparative genomics and transcriptomics analyses reveal divergent lifestyle features of nematode endoparasitic fungus Hirsutella minnesotensis.</title>
        <authorList>
            <person name="Lai Y."/>
            <person name="Liu K."/>
            <person name="Zhang X."/>
            <person name="Zhang X."/>
            <person name="Li K."/>
            <person name="Wang N."/>
            <person name="Shu C."/>
            <person name="Wu Y."/>
            <person name="Wang C."/>
            <person name="Bushley K.E."/>
            <person name="Xiang M."/>
            <person name="Liu X."/>
        </authorList>
    </citation>
    <scope>NUCLEOTIDE SEQUENCE [LARGE SCALE GENOMIC DNA]</scope>
    <source>
        <strain evidence="3 4">3608</strain>
    </source>
</reference>
<dbReference type="EMBL" id="KQ030510">
    <property type="protein sequence ID" value="KJZ76717.1"/>
    <property type="molecule type" value="Genomic_DNA"/>
</dbReference>
<organism evidence="3 4">
    <name type="scientific">Hirsutella minnesotensis 3608</name>
    <dbReference type="NCBI Taxonomy" id="1043627"/>
    <lineage>
        <taxon>Eukaryota</taxon>
        <taxon>Fungi</taxon>
        <taxon>Dikarya</taxon>
        <taxon>Ascomycota</taxon>
        <taxon>Pezizomycotina</taxon>
        <taxon>Sordariomycetes</taxon>
        <taxon>Hypocreomycetidae</taxon>
        <taxon>Hypocreales</taxon>
        <taxon>Ophiocordycipitaceae</taxon>
        <taxon>Hirsutella</taxon>
    </lineage>
</organism>
<feature type="coiled-coil region" evidence="1">
    <location>
        <begin position="60"/>
        <end position="207"/>
    </location>
</feature>
<evidence type="ECO:0000313" key="4">
    <source>
        <dbReference type="Proteomes" id="UP000054481"/>
    </source>
</evidence>
<dbReference type="OrthoDB" id="5213630at2759"/>
<evidence type="ECO:0000256" key="1">
    <source>
        <dbReference type="SAM" id="Coils"/>
    </source>
</evidence>